<dbReference type="PANTHER" id="PTHR31286">
    <property type="entry name" value="GLYCINE-RICH CELL WALL STRUCTURAL PROTEIN 1.8-LIKE"/>
    <property type="match status" value="1"/>
</dbReference>
<dbReference type="EMBL" id="DF973164">
    <property type="protein sequence ID" value="GAU16899.1"/>
    <property type="molecule type" value="Genomic_DNA"/>
</dbReference>
<dbReference type="Pfam" id="PF14111">
    <property type="entry name" value="DUF4283"/>
    <property type="match status" value="1"/>
</dbReference>
<evidence type="ECO:0000259" key="1">
    <source>
        <dbReference type="Pfam" id="PF14111"/>
    </source>
</evidence>
<organism evidence="2 3">
    <name type="scientific">Trifolium subterraneum</name>
    <name type="common">Subterranean clover</name>
    <dbReference type="NCBI Taxonomy" id="3900"/>
    <lineage>
        <taxon>Eukaryota</taxon>
        <taxon>Viridiplantae</taxon>
        <taxon>Streptophyta</taxon>
        <taxon>Embryophyta</taxon>
        <taxon>Tracheophyta</taxon>
        <taxon>Spermatophyta</taxon>
        <taxon>Magnoliopsida</taxon>
        <taxon>eudicotyledons</taxon>
        <taxon>Gunneridae</taxon>
        <taxon>Pentapetalae</taxon>
        <taxon>rosids</taxon>
        <taxon>fabids</taxon>
        <taxon>Fabales</taxon>
        <taxon>Fabaceae</taxon>
        <taxon>Papilionoideae</taxon>
        <taxon>50 kb inversion clade</taxon>
        <taxon>NPAAA clade</taxon>
        <taxon>Hologalegina</taxon>
        <taxon>IRL clade</taxon>
        <taxon>Trifolieae</taxon>
        <taxon>Trifolium</taxon>
    </lineage>
</organism>
<evidence type="ECO:0000313" key="3">
    <source>
        <dbReference type="Proteomes" id="UP000242715"/>
    </source>
</evidence>
<dbReference type="Proteomes" id="UP000242715">
    <property type="component" value="Unassembled WGS sequence"/>
</dbReference>
<dbReference type="InterPro" id="IPR040256">
    <property type="entry name" value="At4g02000-like"/>
</dbReference>
<gene>
    <name evidence="2" type="ORF">TSUD_368490</name>
</gene>
<accession>A0A2Z6M4J7</accession>
<feature type="domain" description="DUF4283" evidence="1">
    <location>
        <begin position="86"/>
        <end position="141"/>
    </location>
</feature>
<dbReference type="PANTHER" id="PTHR31286:SF99">
    <property type="entry name" value="DUF4283 DOMAIN-CONTAINING PROTEIN"/>
    <property type="match status" value="1"/>
</dbReference>
<proteinExistence type="predicted"/>
<reference evidence="3" key="1">
    <citation type="journal article" date="2017" name="Front. Plant Sci.">
        <title>Climate Clever Clovers: New Paradigm to Reduce the Environmental Footprint of Ruminants by Breeding Low Methanogenic Forages Utilizing Haplotype Variation.</title>
        <authorList>
            <person name="Kaur P."/>
            <person name="Appels R."/>
            <person name="Bayer P.E."/>
            <person name="Keeble-Gagnere G."/>
            <person name="Wang J."/>
            <person name="Hirakawa H."/>
            <person name="Shirasawa K."/>
            <person name="Vercoe P."/>
            <person name="Stefanova K."/>
            <person name="Durmic Z."/>
            <person name="Nichols P."/>
            <person name="Revell C."/>
            <person name="Isobe S.N."/>
            <person name="Edwards D."/>
            <person name="Erskine W."/>
        </authorList>
    </citation>
    <scope>NUCLEOTIDE SEQUENCE [LARGE SCALE GENOMIC DNA]</scope>
    <source>
        <strain evidence="3">cv. Daliak</strain>
    </source>
</reference>
<name>A0A2Z6M4J7_TRISU</name>
<protein>
    <recommendedName>
        <fullName evidence="1">DUF4283 domain-containing protein</fullName>
    </recommendedName>
</protein>
<dbReference type="AlphaFoldDB" id="A0A2Z6M4J7"/>
<keyword evidence="3" id="KW-1185">Reference proteome</keyword>
<dbReference type="InterPro" id="IPR025558">
    <property type="entry name" value="DUF4283"/>
</dbReference>
<dbReference type="OrthoDB" id="1436220at2759"/>
<sequence>MSDSHLMRLVAMGENSNMQRTKVSYKDVCMHFNGGGQDMGEPEEECIADEEDKIEEMEEETNKENPGDSFLPVVKDTREEIREAYTLNVMWVPSGEMEIIDLENGYFLIRFEDRTNVNRVFEGGPWMMLGHHLVVQRWQPKLFLKEDELKRVQVPGLPIEYYDKNILWRIVNYIT</sequence>
<evidence type="ECO:0000313" key="2">
    <source>
        <dbReference type="EMBL" id="GAU16899.1"/>
    </source>
</evidence>